<name>A0A835PRA6_VANPL</name>
<dbReference type="OrthoDB" id="9970435at2759"/>
<organism evidence="4 5">
    <name type="scientific">Vanilla planifolia</name>
    <name type="common">Vanilla</name>
    <dbReference type="NCBI Taxonomy" id="51239"/>
    <lineage>
        <taxon>Eukaryota</taxon>
        <taxon>Viridiplantae</taxon>
        <taxon>Streptophyta</taxon>
        <taxon>Embryophyta</taxon>
        <taxon>Tracheophyta</taxon>
        <taxon>Spermatophyta</taxon>
        <taxon>Magnoliopsida</taxon>
        <taxon>Liliopsida</taxon>
        <taxon>Asparagales</taxon>
        <taxon>Orchidaceae</taxon>
        <taxon>Vanilloideae</taxon>
        <taxon>Vanilleae</taxon>
        <taxon>Vanilla</taxon>
    </lineage>
</organism>
<sequence length="102" mass="11302">MERKGLLDMDKVFHEMVNAGVDPNVNTYGALIDGCARAGQVAKAFGVYGIMRSKNVPPDRSCIQCIDYCMWRSGAVDRAFDVLAEMRSEPTSIDRMNSQLVP</sequence>
<evidence type="ECO:0000256" key="2">
    <source>
        <dbReference type="PROSITE-ProRule" id="PRU00708"/>
    </source>
</evidence>
<reference evidence="4 5" key="1">
    <citation type="journal article" date="2020" name="Nat. Food">
        <title>A phased Vanilla planifolia genome enables genetic improvement of flavour and production.</title>
        <authorList>
            <person name="Hasing T."/>
            <person name="Tang H."/>
            <person name="Brym M."/>
            <person name="Khazi F."/>
            <person name="Huang T."/>
            <person name="Chambers A.H."/>
        </authorList>
    </citation>
    <scope>NUCLEOTIDE SEQUENCE [LARGE SCALE GENOMIC DNA]</scope>
    <source>
        <tissue evidence="4">Leaf</tissue>
    </source>
</reference>
<comment type="caution">
    <text evidence="4">The sequence shown here is derived from an EMBL/GenBank/DDBJ whole genome shotgun (WGS) entry which is preliminary data.</text>
</comment>
<gene>
    <name evidence="4" type="ORF">HPP92_022103</name>
</gene>
<dbReference type="InterPro" id="IPR057027">
    <property type="entry name" value="TPR_mt"/>
</dbReference>
<dbReference type="InterPro" id="IPR053303">
    <property type="entry name" value="Chloroplast_PPR"/>
</dbReference>
<accession>A0A835PRA6</accession>
<dbReference type="NCBIfam" id="TIGR00756">
    <property type="entry name" value="PPR"/>
    <property type="match status" value="1"/>
</dbReference>
<keyword evidence="5" id="KW-1185">Reference proteome</keyword>
<dbReference type="AlphaFoldDB" id="A0A835PRA6"/>
<dbReference type="Proteomes" id="UP000636800">
    <property type="component" value="Chromosome 12"/>
</dbReference>
<feature type="domain" description="Pentatricopeptide repeat-containing protein-mitochondrial" evidence="3">
    <location>
        <begin position="12"/>
        <end position="95"/>
    </location>
</feature>
<keyword evidence="1" id="KW-0677">Repeat</keyword>
<dbReference type="EMBL" id="JADCNL010000012">
    <property type="protein sequence ID" value="KAG0456946.1"/>
    <property type="molecule type" value="Genomic_DNA"/>
</dbReference>
<dbReference type="InterPro" id="IPR002885">
    <property type="entry name" value="PPR_rpt"/>
</dbReference>
<proteinExistence type="predicted"/>
<protein>
    <recommendedName>
        <fullName evidence="3">Pentatricopeptide repeat-containing protein-mitochondrial domain-containing protein</fullName>
    </recommendedName>
</protein>
<dbReference type="Pfam" id="PF23276">
    <property type="entry name" value="TPR_24"/>
    <property type="match status" value="1"/>
</dbReference>
<evidence type="ECO:0000256" key="1">
    <source>
        <dbReference type="ARBA" id="ARBA00022737"/>
    </source>
</evidence>
<dbReference type="InterPro" id="IPR011990">
    <property type="entry name" value="TPR-like_helical_dom_sf"/>
</dbReference>
<evidence type="ECO:0000259" key="3">
    <source>
        <dbReference type="Pfam" id="PF23276"/>
    </source>
</evidence>
<dbReference type="PANTHER" id="PTHR47935">
    <property type="entry name" value="PENTATRICOPEPTIDE REPEAT-CONTAINING PROTEIN MRL1, CHLOROPLASTIC"/>
    <property type="match status" value="1"/>
</dbReference>
<dbReference type="PANTHER" id="PTHR47935:SF1">
    <property type="entry name" value="PENTATRICOPEPTIDE REPEAT-CONTAINING PROTEIN MRL1, CHLOROPLASTIC"/>
    <property type="match status" value="1"/>
</dbReference>
<dbReference type="PROSITE" id="PS51375">
    <property type="entry name" value="PPR"/>
    <property type="match status" value="1"/>
</dbReference>
<dbReference type="Gene3D" id="1.25.40.10">
    <property type="entry name" value="Tetratricopeptide repeat domain"/>
    <property type="match status" value="1"/>
</dbReference>
<feature type="repeat" description="PPR" evidence="2">
    <location>
        <begin position="24"/>
        <end position="58"/>
    </location>
</feature>
<evidence type="ECO:0000313" key="5">
    <source>
        <dbReference type="Proteomes" id="UP000636800"/>
    </source>
</evidence>
<evidence type="ECO:0000313" key="4">
    <source>
        <dbReference type="EMBL" id="KAG0456946.1"/>
    </source>
</evidence>